<evidence type="ECO:0000313" key="2">
    <source>
        <dbReference type="EMBL" id="APH70201.1"/>
    </source>
</evidence>
<name>A0A1L3SLG4_9HYPH</name>
<proteinExistence type="predicted"/>
<evidence type="ECO:0000256" key="1">
    <source>
        <dbReference type="SAM" id="MobiDB-lite"/>
    </source>
</evidence>
<feature type="region of interest" description="Disordered" evidence="1">
    <location>
        <begin position="125"/>
        <end position="154"/>
    </location>
</feature>
<sequence length="154" mass="16543">MRSGSVYLFQIRVPQAVGGGRGTRPLRVSLGACSQREARHIVALLAAQARLRFERMLMDKGRKDGDEEVHAGVHDDVGTDLKALLKVVGMGGELRLAADIASQAVPPMSAEEQARTQAWQGLVGVGREVSRRAPKSIPSSRTMQASSRRSTPTG</sequence>
<gene>
    <name evidence="2" type="ORF">BSQ44_01500</name>
</gene>
<dbReference type="AlphaFoldDB" id="A0A1L3SLG4"/>
<organism evidence="2 3">
    <name type="scientific">Aquibium oceanicum</name>
    <dbReference type="NCBI Taxonomy" id="1670800"/>
    <lineage>
        <taxon>Bacteria</taxon>
        <taxon>Pseudomonadati</taxon>
        <taxon>Pseudomonadota</taxon>
        <taxon>Alphaproteobacteria</taxon>
        <taxon>Hyphomicrobiales</taxon>
        <taxon>Phyllobacteriaceae</taxon>
        <taxon>Aquibium</taxon>
    </lineage>
</organism>
<reference evidence="3" key="1">
    <citation type="submission" date="2016-11" db="EMBL/GenBank/DDBJ databases">
        <title>Mesorhizobium oceanicum sp. nov., isolated from deep seawater in South China Sea.</title>
        <authorList>
            <person name="Fu G.-Y."/>
        </authorList>
    </citation>
    <scope>NUCLEOTIDE SEQUENCE [LARGE SCALE GENOMIC DNA]</scope>
    <source>
        <strain evidence="3">B7</strain>
    </source>
</reference>
<accession>A0A1L3SLG4</accession>
<dbReference type="Proteomes" id="UP000182840">
    <property type="component" value="Chromosome"/>
</dbReference>
<evidence type="ECO:0000313" key="3">
    <source>
        <dbReference type="Proteomes" id="UP000182840"/>
    </source>
</evidence>
<keyword evidence="3" id="KW-1185">Reference proteome</keyword>
<dbReference type="KEGG" id="meso:BSQ44_01500"/>
<feature type="compositionally biased region" description="Polar residues" evidence="1">
    <location>
        <begin position="137"/>
        <end position="154"/>
    </location>
</feature>
<dbReference type="EMBL" id="CP018171">
    <property type="protein sequence ID" value="APH70201.1"/>
    <property type="molecule type" value="Genomic_DNA"/>
</dbReference>
<protein>
    <submittedName>
        <fullName evidence="2">Uncharacterized protein</fullName>
    </submittedName>
</protein>